<dbReference type="Proteomes" id="UP000186955">
    <property type="component" value="Unassembled WGS sequence"/>
</dbReference>
<keyword evidence="2" id="KW-1185">Reference proteome</keyword>
<comment type="caution">
    <text evidence="1">The sequence shown here is derived from an EMBL/GenBank/DDBJ whole genome shotgun (WGS) entry which is preliminary data.</text>
</comment>
<organism evidence="1 2">
    <name type="scientific">Penicillium subrubescens</name>
    <dbReference type="NCBI Taxonomy" id="1316194"/>
    <lineage>
        <taxon>Eukaryota</taxon>
        <taxon>Fungi</taxon>
        <taxon>Dikarya</taxon>
        <taxon>Ascomycota</taxon>
        <taxon>Pezizomycotina</taxon>
        <taxon>Eurotiomycetes</taxon>
        <taxon>Eurotiomycetidae</taxon>
        <taxon>Eurotiales</taxon>
        <taxon>Aspergillaceae</taxon>
        <taxon>Penicillium</taxon>
    </lineage>
</organism>
<proteinExistence type="predicted"/>
<accession>A0A1Q5U4L9</accession>
<reference evidence="1 2" key="1">
    <citation type="submission" date="2016-10" db="EMBL/GenBank/DDBJ databases">
        <title>Genome sequence of the ascomycete fungus Penicillium subrubescens.</title>
        <authorList>
            <person name="De Vries R.P."/>
            <person name="Peng M."/>
            <person name="Dilokpimol A."/>
            <person name="Hilden K."/>
            <person name="Makela M.R."/>
            <person name="Grigoriev I."/>
            <person name="Riley R."/>
            <person name="Granchi Z."/>
        </authorList>
    </citation>
    <scope>NUCLEOTIDE SEQUENCE [LARGE SCALE GENOMIC DNA]</scope>
    <source>
        <strain evidence="1 2">CBS 132785</strain>
    </source>
</reference>
<dbReference type="EMBL" id="MNBE01000582">
    <property type="protein sequence ID" value="OKP07428.1"/>
    <property type="molecule type" value="Genomic_DNA"/>
</dbReference>
<sequence length="230" mass="26769">MRHGHRYRGCWYCPRILPLLVNQIDAYVRGIEKIKVLRRYRREFKSYSDGLSTQHAVLLNTLEQAVEGVVDDEEMISKLIRDPQGAGWKDADLRNQLRLRLDRNYDVFINNMTGLSDLLQQLSHKLWIGATDLKTPITEAWEIWKLRKIISKAVYDDLLTKIDATNTILNTLIDQSVHRDEAKKKQQPRNYLLKRYQKARKHAEGLFKTIIGGSSWSCQFGETGFTLPLV</sequence>
<dbReference type="PANTHER" id="PTHR35186:SF4">
    <property type="entry name" value="PRION-INHIBITION AND PROPAGATION HELO DOMAIN-CONTAINING PROTEIN"/>
    <property type="match status" value="1"/>
</dbReference>
<protein>
    <submittedName>
        <fullName evidence="1">Uncharacterized protein</fullName>
    </submittedName>
</protein>
<name>A0A1Q5U4L9_9EURO</name>
<dbReference type="AlphaFoldDB" id="A0A1Q5U4L9"/>
<dbReference type="PANTHER" id="PTHR35186">
    <property type="entry name" value="ANK_REP_REGION DOMAIN-CONTAINING PROTEIN"/>
    <property type="match status" value="1"/>
</dbReference>
<evidence type="ECO:0000313" key="1">
    <source>
        <dbReference type="EMBL" id="OKP07428.1"/>
    </source>
</evidence>
<evidence type="ECO:0000313" key="2">
    <source>
        <dbReference type="Proteomes" id="UP000186955"/>
    </source>
</evidence>
<gene>
    <name evidence="1" type="ORF">PENSUB_6017</name>
</gene>
<dbReference type="STRING" id="1316194.A0A1Q5U4L9"/>